<comment type="caution">
    <text evidence="2">The sequence shown here is derived from an EMBL/GenBank/DDBJ whole genome shotgun (WGS) entry which is preliminary data.</text>
</comment>
<dbReference type="GO" id="GO:0008654">
    <property type="term" value="P:phospholipid biosynthetic process"/>
    <property type="evidence" value="ECO:0007669"/>
    <property type="project" value="InterPro"/>
</dbReference>
<sequence>MNTHKTSYYVINGITMYRLVSAPFLLLLAYIGEVVWFKWLLALSFLTDAIDGPLSRKFNVTSVFGSRLDSVADDATVLVSTIAIWLIHPEFINSKWMVIVALLALFGIQTVAALVAYQRVTSFHTYLAKTAAVVQAIFFIMIFFHLGPVQLMFYIAALITAVQLLEEIILVILLPEWKANVKGLYWVLRFQKHTLHSD</sequence>
<keyword evidence="1" id="KW-0812">Transmembrane</keyword>
<evidence type="ECO:0000256" key="1">
    <source>
        <dbReference type="SAM" id="Phobius"/>
    </source>
</evidence>
<dbReference type="STRING" id="1237149.C900_02137"/>
<dbReference type="RefSeq" id="WP_009579523.1">
    <property type="nucleotide sequence ID" value="NZ_AMZN01000031.1"/>
</dbReference>
<dbReference type="InterPro" id="IPR000462">
    <property type="entry name" value="CDP-OH_P_trans"/>
</dbReference>
<dbReference type="Gene3D" id="1.20.120.1760">
    <property type="match status" value="1"/>
</dbReference>
<keyword evidence="1" id="KW-0472">Membrane</keyword>
<feature type="transmembrane region" description="Helical" evidence="1">
    <location>
        <begin position="24"/>
        <end position="46"/>
    </location>
</feature>
<dbReference type="InterPro" id="IPR043130">
    <property type="entry name" value="CDP-OH_PTrfase_TM_dom"/>
</dbReference>
<dbReference type="GO" id="GO:0016020">
    <property type="term" value="C:membrane"/>
    <property type="evidence" value="ECO:0007669"/>
    <property type="project" value="InterPro"/>
</dbReference>
<dbReference type="AlphaFoldDB" id="L8JUI0"/>
<reference evidence="2 3" key="1">
    <citation type="submission" date="2012-12" db="EMBL/GenBank/DDBJ databases">
        <title>Genome assembly of Fulvivirga imtechensis AK7.</title>
        <authorList>
            <person name="Nupur N."/>
            <person name="Khatri I."/>
            <person name="Kumar R."/>
            <person name="Subramanian S."/>
            <person name="Pinnaka A."/>
        </authorList>
    </citation>
    <scope>NUCLEOTIDE SEQUENCE [LARGE SCALE GENOMIC DNA]</scope>
    <source>
        <strain evidence="2 3">AK7</strain>
    </source>
</reference>
<feature type="transmembrane region" description="Helical" evidence="1">
    <location>
        <begin position="126"/>
        <end position="146"/>
    </location>
</feature>
<accession>L8JUI0</accession>
<gene>
    <name evidence="2" type="ORF">C900_02137</name>
</gene>
<name>L8JUI0_9BACT</name>
<evidence type="ECO:0000313" key="2">
    <source>
        <dbReference type="EMBL" id="ELR71898.1"/>
    </source>
</evidence>
<keyword evidence="3" id="KW-1185">Reference proteome</keyword>
<dbReference type="Proteomes" id="UP000011135">
    <property type="component" value="Unassembled WGS sequence"/>
</dbReference>
<feature type="transmembrane region" description="Helical" evidence="1">
    <location>
        <begin position="96"/>
        <end position="117"/>
    </location>
</feature>
<evidence type="ECO:0000313" key="3">
    <source>
        <dbReference type="Proteomes" id="UP000011135"/>
    </source>
</evidence>
<organism evidence="2 3">
    <name type="scientific">Fulvivirga imtechensis AK7</name>
    <dbReference type="NCBI Taxonomy" id="1237149"/>
    <lineage>
        <taxon>Bacteria</taxon>
        <taxon>Pseudomonadati</taxon>
        <taxon>Bacteroidota</taxon>
        <taxon>Cytophagia</taxon>
        <taxon>Cytophagales</taxon>
        <taxon>Fulvivirgaceae</taxon>
        <taxon>Fulvivirga</taxon>
    </lineage>
</organism>
<dbReference type="GO" id="GO:0016780">
    <property type="term" value="F:phosphotransferase activity, for other substituted phosphate groups"/>
    <property type="evidence" value="ECO:0007669"/>
    <property type="project" value="InterPro"/>
</dbReference>
<feature type="transmembrane region" description="Helical" evidence="1">
    <location>
        <begin position="152"/>
        <end position="174"/>
    </location>
</feature>
<keyword evidence="1" id="KW-1133">Transmembrane helix</keyword>
<dbReference type="OrthoDB" id="9785031at2"/>
<dbReference type="EMBL" id="AMZN01000031">
    <property type="protein sequence ID" value="ELR71898.1"/>
    <property type="molecule type" value="Genomic_DNA"/>
</dbReference>
<protein>
    <submittedName>
        <fullName evidence="2">Putative phosphatidylglycerophosphate synthase</fullName>
    </submittedName>
</protein>
<dbReference type="Pfam" id="PF01066">
    <property type="entry name" value="CDP-OH_P_transf"/>
    <property type="match status" value="1"/>
</dbReference>
<proteinExistence type="predicted"/>
<dbReference type="eggNOG" id="COG0558">
    <property type="taxonomic scope" value="Bacteria"/>
</dbReference>